<accession>A0ABR2Z714</accession>
<dbReference type="SMART" id="SM00320">
    <property type="entry name" value="WD40"/>
    <property type="match status" value="2"/>
</dbReference>
<dbReference type="Pfam" id="PF00400">
    <property type="entry name" value="WD40"/>
    <property type="match status" value="1"/>
</dbReference>
<dbReference type="InterPro" id="IPR015943">
    <property type="entry name" value="WD40/YVTN_repeat-like_dom_sf"/>
</dbReference>
<gene>
    <name evidence="2" type="ORF">AAF712_015901</name>
</gene>
<keyword evidence="3" id="KW-1185">Reference proteome</keyword>
<organism evidence="2 3">
    <name type="scientific">Marasmius tenuissimus</name>
    <dbReference type="NCBI Taxonomy" id="585030"/>
    <lineage>
        <taxon>Eukaryota</taxon>
        <taxon>Fungi</taxon>
        <taxon>Dikarya</taxon>
        <taxon>Basidiomycota</taxon>
        <taxon>Agaricomycotina</taxon>
        <taxon>Agaricomycetes</taxon>
        <taxon>Agaricomycetidae</taxon>
        <taxon>Agaricales</taxon>
        <taxon>Marasmiineae</taxon>
        <taxon>Marasmiaceae</taxon>
        <taxon>Marasmius</taxon>
    </lineage>
</organism>
<dbReference type="EMBL" id="JBBXMP010000532">
    <property type="protein sequence ID" value="KAL0057456.1"/>
    <property type="molecule type" value="Genomic_DNA"/>
</dbReference>
<feature type="repeat" description="WD" evidence="1">
    <location>
        <begin position="111"/>
        <end position="135"/>
    </location>
</feature>
<dbReference type="Gene3D" id="2.130.10.10">
    <property type="entry name" value="YVTN repeat-like/Quinoprotein amine dehydrogenase"/>
    <property type="match status" value="1"/>
</dbReference>
<evidence type="ECO:0000313" key="3">
    <source>
        <dbReference type="Proteomes" id="UP001437256"/>
    </source>
</evidence>
<reference evidence="2 3" key="1">
    <citation type="submission" date="2024-05" db="EMBL/GenBank/DDBJ databases">
        <title>A draft genome resource for the thread blight pathogen Marasmius tenuissimus strain MS-2.</title>
        <authorList>
            <person name="Yulfo-Soto G.E."/>
            <person name="Baruah I.K."/>
            <person name="Amoako-Attah I."/>
            <person name="Bukari Y."/>
            <person name="Meinhardt L.W."/>
            <person name="Bailey B.A."/>
            <person name="Cohen S.P."/>
        </authorList>
    </citation>
    <scope>NUCLEOTIDE SEQUENCE [LARGE SCALE GENOMIC DNA]</scope>
    <source>
        <strain evidence="2 3">MS-2</strain>
    </source>
</reference>
<sequence length="256" mass="27774">MEIALDISQQPNDPKEVIFLSEHHFLSASSDGTLTATHSDGSPSFSRTIDLPPGVNLRSLGAYKEQLACGQSDGRIIVWTFDLQKLDKERLEICPKHIYNYHLEGEAPAPVTSIAFTDDSQHLVAGDLDGYIVVWYAGGIEHILSELSSGQGAATSDDAGRPCAQVIFHRPVITHKLTANLSSGSGAASLAMGTGTAAHNRNADLTASYGNALASHLDSQVSYFDSRASYWDSKASYWDCRASYWDSLASYWDSRV</sequence>
<keyword evidence="1" id="KW-0853">WD repeat</keyword>
<dbReference type="Proteomes" id="UP001437256">
    <property type="component" value="Unassembled WGS sequence"/>
</dbReference>
<evidence type="ECO:0000256" key="1">
    <source>
        <dbReference type="PROSITE-ProRule" id="PRU00221"/>
    </source>
</evidence>
<protein>
    <submittedName>
        <fullName evidence="2">Uncharacterized protein</fullName>
    </submittedName>
</protein>
<comment type="caution">
    <text evidence="2">The sequence shown here is derived from an EMBL/GenBank/DDBJ whole genome shotgun (WGS) entry which is preliminary data.</text>
</comment>
<dbReference type="PROSITE" id="PS50082">
    <property type="entry name" value="WD_REPEATS_2"/>
    <property type="match status" value="1"/>
</dbReference>
<dbReference type="InterPro" id="IPR036322">
    <property type="entry name" value="WD40_repeat_dom_sf"/>
</dbReference>
<dbReference type="InterPro" id="IPR001680">
    <property type="entry name" value="WD40_rpt"/>
</dbReference>
<proteinExistence type="predicted"/>
<dbReference type="SUPFAM" id="SSF50978">
    <property type="entry name" value="WD40 repeat-like"/>
    <property type="match status" value="1"/>
</dbReference>
<evidence type="ECO:0000313" key="2">
    <source>
        <dbReference type="EMBL" id="KAL0057456.1"/>
    </source>
</evidence>
<name>A0ABR2Z714_9AGAR</name>